<evidence type="ECO:0000259" key="4">
    <source>
        <dbReference type="PROSITE" id="PS51192"/>
    </source>
</evidence>
<dbReference type="InterPro" id="IPR038718">
    <property type="entry name" value="SNF2-like_sf"/>
</dbReference>
<feature type="domain" description="Helicase ATP-binding" evidence="4">
    <location>
        <begin position="571"/>
        <end position="731"/>
    </location>
</feature>
<dbReference type="InterPro" id="IPR049730">
    <property type="entry name" value="SNF2/RAD54-like_C"/>
</dbReference>
<dbReference type="CDD" id="cd18793">
    <property type="entry name" value="SF2_C_SNF"/>
    <property type="match status" value="1"/>
</dbReference>
<dbReference type="SMART" id="SM00490">
    <property type="entry name" value="HELICc"/>
    <property type="match status" value="1"/>
</dbReference>
<dbReference type="GO" id="GO:0016787">
    <property type="term" value="F:hydrolase activity"/>
    <property type="evidence" value="ECO:0007669"/>
    <property type="project" value="UniProtKB-KW"/>
</dbReference>
<proteinExistence type="predicted"/>
<dbReference type="SUPFAM" id="SSF52540">
    <property type="entry name" value="P-loop containing nucleoside triphosphate hydrolases"/>
    <property type="match status" value="2"/>
</dbReference>
<keyword evidence="2" id="KW-0862">Zinc</keyword>
<dbReference type="PROSITE" id="PS50966">
    <property type="entry name" value="ZF_SWIM"/>
    <property type="match status" value="1"/>
</dbReference>
<dbReference type="InterPro" id="IPR007527">
    <property type="entry name" value="Znf_SWIM"/>
</dbReference>
<accession>A0A5R8KBX8</accession>
<dbReference type="Pfam" id="PF00271">
    <property type="entry name" value="Helicase_C"/>
    <property type="match status" value="1"/>
</dbReference>
<organism evidence="6 7">
    <name type="scientific">Phragmitibacter flavus</name>
    <dbReference type="NCBI Taxonomy" id="2576071"/>
    <lineage>
        <taxon>Bacteria</taxon>
        <taxon>Pseudomonadati</taxon>
        <taxon>Verrucomicrobiota</taxon>
        <taxon>Verrucomicrobiia</taxon>
        <taxon>Verrucomicrobiales</taxon>
        <taxon>Verrucomicrobiaceae</taxon>
        <taxon>Phragmitibacter</taxon>
    </lineage>
</organism>
<dbReference type="Proteomes" id="UP000306196">
    <property type="component" value="Unassembled WGS sequence"/>
</dbReference>
<dbReference type="Gene3D" id="3.40.50.300">
    <property type="entry name" value="P-loop containing nucleotide triphosphate hydrolases"/>
    <property type="match status" value="1"/>
</dbReference>
<evidence type="ECO:0000256" key="2">
    <source>
        <dbReference type="PROSITE-ProRule" id="PRU00325"/>
    </source>
</evidence>
<name>A0A5R8KBX8_9BACT</name>
<dbReference type="PANTHER" id="PTHR10799">
    <property type="entry name" value="SNF2/RAD54 HELICASE FAMILY"/>
    <property type="match status" value="1"/>
</dbReference>
<comment type="caution">
    <text evidence="6">The sequence shown here is derived from an EMBL/GenBank/DDBJ whole genome shotgun (WGS) entry which is preliminary data.</text>
</comment>
<dbReference type="AlphaFoldDB" id="A0A5R8KBX8"/>
<dbReference type="RefSeq" id="WP_138087207.1">
    <property type="nucleotide sequence ID" value="NZ_VAUV01000011.1"/>
</dbReference>
<dbReference type="EMBL" id="VAUV01000011">
    <property type="protein sequence ID" value="TLD69747.1"/>
    <property type="molecule type" value="Genomic_DNA"/>
</dbReference>
<evidence type="ECO:0008006" key="8">
    <source>
        <dbReference type="Google" id="ProtNLM"/>
    </source>
</evidence>
<evidence type="ECO:0000259" key="3">
    <source>
        <dbReference type="PROSITE" id="PS50966"/>
    </source>
</evidence>
<sequence>MEITEQRLSDFGGWQAIKAAKEHVKLGQVADAKQDEKGFHGVVGLGKGAYRASLLVDGRGQVEGRCGCVEGRRGVICSHVLAVALQVIKGPMAPAPAPVKVAATPAAKVDSGMVKVEKPPSGRFYVSIMLSQLDRLESKGTVPVFFRHEHGEEEVSPELWNWMRGVGLGLGTQALRLGARELGELLGVLEGANHVFNGGNDIKSAQKLLIKNELIGLTEISHIKSDKTLIVSLLKRVLYKSNVANIGVVELGDQAVLVRADKDQAVEFSRFFETGRLQLPLREVITKLPEYVKMFGLLDDWLPDLRLMPVVPVFTLHLDGNLKRLLARLEMKLSNASYWYGENIDNHIYPVEDETNELVYYVRNEAAELSAWNRLKASGLKEAAVGVLEISGEAEVLRFMSTELPRLRRDFEIQEGDQWKSLSRSLAVIRPNVREVKGAESQEGSGMDWLNLEVAYESVDGVQVSRNEVLRLIRSGQRQGRTASGKRFVLDVEGCEDLEETLHDLSAKLERGGEQLAIRRRQVGVLTDFTEKGAGFGEVGSVLSGGVFAERMGNLGDRLRDYQREGVRWMERLGRAGLGGLLADEMGLGKTVQTLGLLRLLLSGSEKVGPALVVCPTSLLGNWADEARKFVPDLRIHVSHEGGRHEHWDRLKDYDVIFTSYQLVARDLEFLSKVMFEVVVLDEASYIRNAETVTSKAVRQLRSRACFALTGTPVENSVKDLWSIFEFVMPGHLPGKEAFHERYVKNMAQADSRQARAAMERLRRLVKPYLLRRTKREVVKDLPEKMEQVVWCDLTPMQREVYTRILEEGREEIRQARKKAGKGSARMTMFTVLLRLRQICNDVRLVGLKSEDGATGGKWDRFDEMLQELIEGDHRALVFSQFVGMLKLVRERLDKGGIEYCYLDGSTRDRAGQVAEFQSEGSRKRFFLISLKAGGYGLNLTAADHVLLMDPWWNPAVEAQAIDRAHRIGQGRPVTAERFVMRGTVEEKILALQAKKRAVMDMAMEEDATVMAGVSDEELEAMLMG</sequence>
<dbReference type="SMART" id="SM00487">
    <property type="entry name" value="DEXDc"/>
    <property type="match status" value="1"/>
</dbReference>
<evidence type="ECO:0000313" key="6">
    <source>
        <dbReference type="EMBL" id="TLD69747.1"/>
    </source>
</evidence>
<keyword evidence="2" id="KW-0863">Zinc-finger</keyword>
<dbReference type="Gene3D" id="3.40.50.10810">
    <property type="entry name" value="Tandem AAA-ATPase domain"/>
    <property type="match status" value="1"/>
</dbReference>
<dbReference type="GO" id="GO:0008270">
    <property type="term" value="F:zinc ion binding"/>
    <property type="evidence" value="ECO:0007669"/>
    <property type="project" value="UniProtKB-KW"/>
</dbReference>
<keyword evidence="7" id="KW-1185">Reference proteome</keyword>
<evidence type="ECO:0000313" key="7">
    <source>
        <dbReference type="Proteomes" id="UP000306196"/>
    </source>
</evidence>
<dbReference type="Pfam" id="PF00176">
    <property type="entry name" value="SNF2-rel_dom"/>
    <property type="match status" value="1"/>
</dbReference>
<dbReference type="InterPro" id="IPR001650">
    <property type="entry name" value="Helicase_C-like"/>
</dbReference>
<dbReference type="OrthoDB" id="9814088at2"/>
<dbReference type="PROSITE" id="PS51192">
    <property type="entry name" value="HELICASE_ATP_BIND_1"/>
    <property type="match status" value="1"/>
</dbReference>
<keyword evidence="1" id="KW-0378">Hydrolase</keyword>
<reference evidence="6 7" key="1">
    <citation type="submission" date="2019-05" db="EMBL/GenBank/DDBJ databases">
        <title>Verrucobacter flavum gen. nov., sp. nov. a new member of the family Verrucomicrobiaceae.</title>
        <authorList>
            <person name="Szuroczki S."/>
            <person name="Abbaszade G."/>
            <person name="Szabo A."/>
            <person name="Felfoldi T."/>
            <person name="Schumann P."/>
            <person name="Boka K."/>
            <person name="Keki Z."/>
            <person name="Toumi M."/>
            <person name="Toth E."/>
        </authorList>
    </citation>
    <scope>NUCLEOTIDE SEQUENCE [LARGE SCALE GENOMIC DNA]</scope>
    <source>
        <strain evidence="6 7">MG-N-17</strain>
    </source>
</reference>
<gene>
    <name evidence="6" type="ORF">FEM03_15585</name>
</gene>
<dbReference type="GO" id="GO:0005524">
    <property type="term" value="F:ATP binding"/>
    <property type="evidence" value="ECO:0007669"/>
    <property type="project" value="InterPro"/>
</dbReference>
<dbReference type="InterPro" id="IPR014001">
    <property type="entry name" value="Helicase_ATP-bd"/>
</dbReference>
<protein>
    <recommendedName>
        <fullName evidence="8">DEAD/DEAH box helicase</fullName>
    </recommendedName>
</protein>
<dbReference type="PROSITE" id="PS51194">
    <property type="entry name" value="HELICASE_CTER"/>
    <property type="match status" value="1"/>
</dbReference>
<dbReference type="InterPro" id="IPR000330">
    <property type="entry name" value="SNF2_N"/>
</dbReference>
<dbReference type="InterPro" id="IPR027417">
    <property type="entry name" value="P-loop_NTPase"/>
</dbReference>
<keyword evidence="2" id="KW-0479">Metal-binding</keyword>
<feature type="domain" description="Helicase C-terminal" evidence="5">
    <location>
        <begin position="861"/>
        <end position="1015"/>
    </location>
</feature>
<evidence type="ECO:0000259" key="5">
    <source>
        <dbReference type="PROSITE" id="PS51194"/>
    </source>
</evidence>
<feature type="domain" description="SWIM-type" evidence="3">
    <location>
        <begin position="50"/>
        <end position="88"/>
    </location>
</feature>
<evidence type="ECO:0000256" key="1">
    <source>
        <dbReference type="ARBA" id="ARBA00022801"/>
    </source>
</evidence>